<name>V9LBH3_CALMI</name>
<sequence>RSTALRGSQDREEETVRKDIWKLNAKTVANHNMNFKLGKTSFSLSLNALADLNDEERKGRFLRNTNTMAEEDRPRLVLEADVESVTAIKPSVDWRDTDRVTSVKTQGSCGACYAFSAIGAIEGQLVKAGKSLKSLSVQQIIDCSNKTWGCAGGFQTIVFKYAKDQVIVSNDVYPYSGKKEDCKLNNQMSGVQVKSFKWVPNDEVKLAEAVGRIGPISINADSNHNSFFFYSRGIYFNEQCSNTTYNHGMLLVGYGSEDGKD</sequence>
<comment type="similarity">
    <text evidence="1">Belongs to the peptidase C1 family.</text>
</comment>
<organism evidence="8">
    <name type="scientific">Callorhinchus milii</name>
    <name type="common">Ghost shark</name>
    <dbReference type="NCBI Taxonomy" id="7868"/>
    <lineage>
        <taxon>Eukaryota</taxon>
        <taxon>Metazoa</taxon>
        <taxon>Chordata</taxon>
        <taxon>Craniata</taxon>
        <taxon>Vertebrata</taxon>
        <taxon>Chondrichthyes</taxon>
        <taxon>Holocephali</taxon>
        <taxon>Chimaeriformes</taxon>
        <taxon>Callorhinchidae</taxon>
        <taxon>Callorhinchus</taxon>
    </lineage>
</organism>
<dbReference type="CDD" id="cd02248">
    <property type="entry name" value="Peptidase_C1A"/>
    <property type="match status" value="1"/>
</dbReference>
<evidence type="ECO:0000259" key="7">
    <source>
        <dbReference type="SMART" id="SM00645"/>
    </source>
</evidence>
<dbReference type="InterPro" id="IPR013201">
    <property type="entry name" value="Prot_inhib_I29"/>
</dbReference>
<dbReference type="GO" id="GO:0006508">
    <property type="term" value="P:proteolysis"/>
    <property type="evidence" value="ECO:0007669"/>
    <property type="project" value="UniProtKB-KW"/>
</dbReference>
<dbReference type="SUPFAM" id="SSF54001">
    <property type="entry name" value="Cysteine proteinases"/>
    <property type="match status" value="1"/>
</dbReference>
<protein>
    <submittedName>
        <fullName evidence="8">Cathepsin S</fullName>
    </submittedName>
</protein>
<dbReference type="AlphaFoldDB" id="V9LBH3"/>
<dbReference type="Pfam" id="PF00112">
    <property type="entry name" value="Peptidase_C1"/>
    <property type="match status" value="1"/>
</dbReference>
<keyword evidence="2" id="KW-0645">Protease</keyword>
<keyword evidence="5" id="KW-0865">Zymogen</keyword>
<dbReference type="Gene3D" id="3.90.70.10">
    <property type="entry name" value="Cysteine proteinases"/>
    <property type="match status" value="1"/>
</dbReference>
<dbReference type="InterPro" id="IPR039417">
    <property type="entry name" value="Peptidase_C1A_papain-like"/>
</dbReference>
<feature type="non-terminal residue" evidence="8">
    <location>
        <position position="1"/>
    </location>
</feature>
<proteinExistence type="evidence at transcript level"/>
<evidence type="ECO:0000256" key="6">
    <source>
        <dbReference type="ARBA" id="ARBA00023157"/>
    </source>
</evidence>
<dbReference type="PROSITE" id="PS00139">
    <property type="entry name" value="THIOL_PROTEASE_CYS"/>
    <property type="match status" value="1"/>
</dbReference>
<dbReference type="MEROPS" id="C01.107"/>
<evidence type="ECO:0000313" key="8">
    <source>
        <dbReference type="EMBL" id="AFP09901.1"/>
    </source>
</evidence>
<dbReference type="PRINTS" id="PR00705">
    <property type="entry name" value="PAPAIN"/>
</dbReference>
<evidence type="ECO:0000256" key="1">
    <source>
        <dbReference type="ARBA" id="ARBA00008455"/>
    </source>
</evidence>
<dbReference type="SMART" id="SM00645">
    <property type="entry name" value="Pept_C1"/>
    <property type="match status" value="1"/>
</dbReference>
<keyword evidence="4" id="KW-0788">Thiol protease</keyword>
<dbReference type="GO" id="GO:0008234">
    <property type="term" value="F:cysteine-type peptidase activity"/>
    <property type="evidence" value="ECO:0007669"/>
    <property type="project" value="UniProtKB-KW"/>
</dbReference>
<accession>V9LBH3</accession>
<feature type="non-terminal residue" evidence="8">
    <location>
        <position position="261"/>
    </location>
</feature>
<evidence type="ECO:0000256" key="4">
    <source>
        <dbReference type="ARBA" id="ARBA00022807"/>
    </source>
</evidence>
<evidence type="ECO:0000256" key="2">
    <source>
        <dbReference type="ARBA" id="ARBA00022670"/>
    </source>
</evidence>
<keyword evidence="6" id="KW-1015">Disulfide bond</keyword>
<evidence type="ECO:0000256" key="5">
    <source>
        <dbReference type="ARBA" id="ARBA00023145"/>
    </source>
</evidence>
<feature type="domain" description="Peptidase C1A papain C-terminal" evidence="7">
    <location>
        <begin position="88"/>
        <end position="261"/>
    </location>
</feature>
<dbReference type="InterPro" id="IPR013128">
    <property type="entry name" value="Peptidase_C1A"/>
</dbReference>
<dbReference type="InterPro" id="IPR000169">
    <property type="entry name" value="Pept_cys_AS"/>
</dbReference>
<dbReference type="Pfam" id="PF08246">
    <property type="entry name" value="Inhibitor_I29"/>
    <property type="match status" value="1"/>
</dbReference>
<dbReference type="PANTHER" id="PTHR12411">
    <property type="entry name" value="CYSTEINE PROTEASE FAMILY C1-RELATED"/>
    <property type="match status" value="1"/>
</dbReference>
<dbReference type="InterPro" id="IPR038765">
    <property type="entry name" value="Papain-like_cys_pep_sf"/>
</dbReference>
<evidence type="ECO:0000256" key="3">
    <source>
        <dbReference type="ARBA" id="ARBA00022801"/>
    </source>
</evidence>
<keyword evidence="3" id="KW-0378">Hydrolase</keyword>
<reference evidence="8" key="1">
    <citation type="journal article" date="2014" name="Nature">
        <title>Elephant shark genome provides unique insights into gnathostome evolution.</title>
        <authorList>
            <consortium name="International Elephant Shark Genome Sequencing Consortium"/>
            <person name="Venkatesh B."/>
            <person name="Lee A.P."/>
            <person name="Ravi V."/>
            <person name="Maurya A.K."/>
            <person name="Lian M.M."/>
            <person name="Swann J.B."/>
            <person name="Ohta Y."/>
            <person name="Flajnik M.F."/>
            <person name="Sutoh Y."/>
            <person name="Kasahara M."/>
            <person name="Hoon S."/>
            <person name="Gangu V."/>
            <person name="Roy S.W."/>
            <person name="Irimia M."/>
            <person name="Korzh V."/>
            <person name="Kondrychyn I."/>
            <person name="Lim Z.W."/>
            <person name="Tay B.H."/>
            <person name="Tohari S."/>
            <person name="Kong K.W."/>
            <person name="Ho S."/>
            <person name="Lorente-Galdos B."/>
            <person name="Quilez J."/>
            <person name="Marques-Bonet T."/>
            <person name="Raney B.J."/>
            <person name="Ingham P.W."/>
            <person name="Tay A."/>
            <person name="Hillier L.W."/>
            <person name="Minx P."/>
            <person name="Boehm T."/>
            <person name="Wilson R.K."/>
            <person name="Brenner S."/>
            <person name="Warren W.C."/>
        </authorList>
    </citation>
    <scope>NUCLEOTIDE SEQUENCE</scope>
    <source>
        <tissue evidence="8">Brain</tissue>
    </source>
</reference>
<dbReference type="FunFam" id="3.90.70.10:FF:000332">
    <property type="entry name" value="Cathepsin L1"/>
    <property type="match status" value="1"/>
</dbReference>
<dbReference type="InterPro" id="IPR000668">
    <property type="entry name" value="Peptidase_C1A_C"/>
</dbReference>
<dbReference type="EMBL" id="JW877384">
    <property type="protein sequence ID" value="AFP09901.1"/>
    <property type="molecule type" value="mRNA"/>
</dbReference>